<organism evidence="2">
    <name type="scientific">hydrothermal vent metagenome</name>
    <dbReference type="NCBI Taxonomy" id="652676"/>
    <lineage>
        <taxon>unclassified sequences</taxon>
        <taxon>metagenomes</taxon>
        <taxon>ecological metagenomes</taxon>
    </lineage>
</organism>
<evidence type="ECO:0000313" key="2">
    <source>
        <dbReference type="EMBL" id="VAW78967.1"/>
    </source>
</evidence>
<dbReference type="EMBL" id="UOFN01000104">
    <property type="protein sequence ID" value="VAW78967.1"/>
    <property type="molecule type" value="Genomic_DNA"/>
</dbReference>
<accession>A0A3B0YU28</accession>
<feature type="region of interest" description="Disordered" evidence="1">
    <location>
        <begin position="36"/>
        <end position="114"/>
    </location>
</feature>
<protein>
    <submittedName>
        <fullName evidence="2">Uncharacterized protein</fullName>
    </submittedName>
</protein>
<reference evidence="2" key="1">
    <citation type="submission" date="2018-06" db="EMBL/GenBank/DDBJ databases">
        <authorList>
            <person name="Zhirakovskaya E."/>
        </authorList>
    </citation>
    <scope>NUCLEOTIDE SEQUENCE</scope>
</reference>
<evidence type="ECO:0000256" key="1">
    <source>
        <dbReference type="SAM" id="MobiDB-lite"/>
    </source>
</evidence>
<feature type="compositionally biased region" description="Polar residues" evidence="1">
    <location>
        <begin position="97"/>
        <end position="114"/>
    </location>
</feature>
<feature type="compositionally biased region" description="Basic and acidic residues" evidence="1">
    <location>
        <begin position="47"/>
        <end position="70"/>
    </location>
</feature>
<sequence length="114" mass="12735">MQWINLLPEDAGIQNLKADNRRPVIARDVDAISPYPSAHAVRIGKGAQRDPGKHQDRRADDRREGNDRRKQQVPVMLDTRATHDRRGISNRRAAPATNANSGQPPLSTHLSLYA</sequence>
<gene>
    <name evidence="2" type="ORF">MNBD_GAMMA15-995</name>
</gene>
<dbReference type="AlphaFoldDB" id="A0A3B0YU28"/>
<name>A0A3B0YU28_9ZZZZ</name>
<proteinExistence type="predicted"/>